<reference evidence="2 5" key="1">
    <citation type="submission" date="2016-11" db="EMBL/GenBank/DDBJ databases">
        <title>Whole genomes of Flavobacteriaceae.</title>
        <authorList>
            <person name="Stine C."/>
            <person name="Li C."/>
            <person name="Tadesse D."/>
        </authorList>
    </citation>
    <scope>NUCLEOTIDE SEQUENCE [LARGE SCALE GENOMIC DNA]</scope>
    <source>
        <strain evidence="2 5">ATCC 19366</strain>
    </source>
</reference>
<evidence type="ECO:0000313" key="5">
    <source>
        <dbReference type="Proteomes" id="UP000198431"/>
    </source>
</evidence>
<evidence type="ECO:0000313" key="3">
    <source>
        <dbReference type="EMBL" id="SHL90871.1"/>
    </source>
</evidence>
<organism evidence="2 5">
    <name type="scientific">Flavobacterium pectinovorum</name>
    <dbReference type="NCBI Taxonomy" id="29533"/>
    <lineage>
        <taxon>Bacteria</taxon>
        <taxon>Pseudomonadati</taxon>
        <taxon>Bacteroidota</taxon>
        <taxon>Flavobacteriia</taxon>
        <taxon>Flavobacteriales</taxon>
        <taxon>Flavobacteriaceae</taxon>
        <taxon>Flavobacterium</taxon>
    </lineage>
</organism>
<reference evidence="3 4" key="2">
    <citation type="submission" date="2016-11" db="EMBL/GenBank/DDBJ databases">
        <authorList>
            <person name="Varghese N."/>
            <person name="Submissions S."/>
        </authorList>
    </citation>
    <scope>NUCLEOTIDE SEQUENCE [LARGE SCALE GENOMIC DNA]</scope>
    <source>
        <strain evidence="3 4">DSM 6368</strain>
    </source>
</reference>
<feature type="transmembrane region" description="Helical" evidence="1">
    <location>
        <begin position="72"/>
        <end position="90"/>
    </location>
</feature>
<dbReference type="EMBL" id="MUHB01000006">
    <property type="protein sequence ID" value="OXB06479.1"/>
    <property type="molecule type" value="Genomic_DNA"/>
</dbReference>
<dbReference type="Proteomes" id="UP000184216">
    <property type="component" value="Unassembled WGS sequence"/>
</dbReference>
<accession>A0AB36P666</accession>
<dbReference type="EMBL" id="FRBX01000002">
    <property type="protein sequence ID" value="SHL90871.1"/>
    <property type="molecule type" value="Genomic_DNA"/>
</dbReference>
<protein>
    <recommendedName>
        <fullName evidence="6">DUF1634 domain-containing protein</fullName>
    </recommendedName>
</protein>
<feature type="transmembrane region" description="Helical" evidence="1">
    <location>
        <begin position="41"/>
        <end position="60"/>
    </location>
</feature>
<evidence type="ECO:0008006" key="6">
    <source>
        <dbReference type="Google" id="ProtNLM"/>
    </source>
</evidence>
<dbReference type="Proteomes" id="UP000198431">
    <property type="component" value="Unassembled WGS sequence"/>
</dbReference>
<proteinExistence type="predicted"/>
<evidence type="ECO:0000313" key="2">
    <source>
        <dbReference type="EMBL" id="OXB06479.1"/>
    </source>
</evidence>
<dbReference type="AlphaFoldDB" id="A0AB36P666"/>
<keyword evidence="1" id="KW-1133">Transmembrane helix</keyword>
<keyword evidence="4" id="KW-1185">Reference proteome</keyword>
<keyword evidence="1" id="KW-0472">Membrane</keyword>
<evidence type="ECO:0000313" key="4">
    <source>
        <dbReference type="Proteomes" id="UP000184216"/>
    </source>
</evidence>
<name>A0AB36P666_9FLAO</name>
<gene>
    <name evidence="2" type="ORF">B0A72_05375</name>
    <name evidence="3" type="ORF">SAMN05444387_1415</name>
</gene>
<sequence>MNFLKNLTPFFIIGMISIIAGLIYATILITGNSAQDGLMGIYILLGLIPLCLFMMLDRFLVKKFGNQKVNKVQFSILLFMLFLWILRLILNML</sequence>
<dbReference type="RefSeq" id="WP_073394342.1">
    <property type="nucleotide sequence ID" value="NZ_FRBX01000002.1"/>
</dbReference>
<comment type="caution">
    <text evidence="2">The sequence shown here is derived from an EMBL/GenBank/DDBJ whole genome shotgun (WGS) entry which is preliminary data.</text>
</comment>
<keyword evidence="1" id="KW-0812">Transmembrane</keyword>
<evidence type="ECO:0000256" key="1">
    <source>
        <dbReference type="SAM" id="Phobius"/>
    </source>
</evidence>
<feature type="transmembrane region" description="Helical" evidence="1">
    <location>
        <begin position="7"/>
        <end position="29"/>
    </location>
</feature>